<dbReference type="SUPFAM" id="SSF51126">
    <property type="entry name" value="Pectin lyase-like"/>
    <property type="match status" value="1"/>
</dbReference>
<feature type="signal peptide" evidence="2">
    <location>
        <begin position="1"/>
        <end position="17"/>
    </location>
</feature>
<reference evidence="4" key="3">
    <citation type="submission" date="2016-03" db="UniProtKB">
        <authorList>
            <consortium name="EnsemblProtists"/>
        </authorList>
    </citation>
    <scope>IDENTIFICATION</scope>
</reference>
<proteinExistence type="predicted"/>
<dbReference type="Proteomes" id="UP000011087">
    <property type="component" value="Unassembled WGS sequence"/>
</dbReference>
<dbReference type="HOGENOM" id="CLU_578048_0_0_1"/>
<protein>
    <recommendedName>
        <fullName evidence="6">Right handed beta helix domain-containing protein</fullName>
    </recommendedName>
</protein>
<dbReference type="PaxDb" id="55529-EKX38301"/>
<dbReference type="KEGG" id="gtt:GUITHDRAFT_115641"/>
<name>L1IPV2_GUITC</name>
<organism evidence="3">
    <name type="scientific">Guillardia theta (strain CCMP2712)</name>
    <name type="common">Cryptophyte</name>
    <dbReference type="NCBI Taxonomy" id="905079"/>
    <lineage>
        <taxon>Eukaryota</taxon>
        <taxon>Cryptophyceae</taxon>
        <taxon>Pyrenomonadales</taxon>
        <taxon>Geminigeraceae</taxon>
        <taxon>Guillardia</taxon>
    </lineage>
</organism>
<dbReference type="EnsemblProtists" id="EKX38301">
    <property type="protein sequence ID" value="EKX38301"/>
    <property type="gene ID" value="GUITHDRAFT_115641"/>
</dbReference>
<evidence type="ECO:0000256" key="1">
    <source>
        <dbReference type="SAM" id="MobiDB-lite"/>
    </source>
</evidence>
<evidence type="ECO:0000256" key="2">
    <source>
        <dbReference type="SAM" id="SignalP"/>
    </source>
</evidence>
<feature type="compositionally biased region" description="Basic residues" evidence="1">
    <location>
        <begin position="366"/>
        <end position="376"/>
    </location>
</feature>
<feature type="compositionally biased region" description="Acidic residues" evidence="1">
    <location>
        <begin position="412"/>
        <end position="422"/>
    </location>
</feature>
<dbReference type="AlphaFoldDB" id="L1IPV2"/>
<accession>L1IPV2</accession>
<dbReference type="GeneID" id="17294964"/>
<feature type="chain" id="PRO_5008770331" description="Right handed beta helix domain-containing protein" evidence="2">
    <location>
        <begin position="18"/>
        <end position="473"/>
    </location>
</feature>
<keyword evidence="5" id="KW-1185">Reference proteome</keyword>
<evidence type="ECO:0000313" key="3">
    <source>
        <dbReference type="EMBL" id="EKX38301.1"/>
    </source>
</evidence>
<dbReference type="InterPro" id="IPR011050">
    <property type="entry name" value="Pectin_lyase_fold/virulence"/>
</dbReference>
<reference evidence="3 5" key="1">
    <citation type="journal article" date="2012" name="Nature">
        <title>Algal genomes reveal evolutionary mosaicism and the fate of nucleomorphs.</title>
        <authorList>
            <consortium name="DOE Joint Genome Institute"/>
            <person name="Curtis B.A."/>
            <person name="Tanifuji G."/>
            <person name="Burki F."/>
            <person name="Gruber A."/>
            <person name="Irimia M."/>
            <person name="Maruyama S."/>
            <person name="Arias M.C."/>
            <person name="Ball S.G."/>
            <person name="Gile G.H."/>
            <person name="Hirakawa Y."/>
            <person name="Hopkins J.F."/>
            <person name="Kuo A."/>
            <person name="Rensing S.A."/>
            <person name="Schmutz J."/>
            <person name="Symeonidi A."/>
            <person name="Elias M."/>
            <person name="Eveleigh R.J."/>
            <person name="Herman E.K."/>
            <person name="Klute M.J."/>
            <person name="Nakayama T."/>
            <person name="Obornik M."/>
            <person name="Reyes-Prieto A."/>
            <person name="Armbrust E.V."/>
            <person name="Aves S.J."/>
            <person name="Beiko R.G."/>
            <person name="Coutinho P."/>
            <person name="Dacks J.B."/>
            <person name="Durnford D.G."/>
            <person name="Fast N.M."/>
            <person name="Green B.R."/>
            <person name="Grisdale C.J."/>
            <person name="Hempel F."/>
            <person name="Henrissat B."/>
            <person name="Hoppner M.P."/>
            <person name="Ishida K."/>
            <person name="Kim E."/>
            <person name="Koreny L."/>
            <person name="Kroth P.G."/>
            <person name="Liu Y."/>
            <person name="Malik S.B."/>
            <person name="Maier U.G."/>
            <person name="McRose D."/>
            <person name="Mock T."/>
            <person name="Neilson J.A."/>
            <person name="Onodera N.T."/>
            <person name="Poole A.M."/>
            <person name="Pritham E.J."/>
            <person name="Richards T.A."/>
            <person name="Rocap G."/>
            <person name="Roy S.W."/>
            <person name="Sarai C."/>
            <person name="Schaack S."/>
            <person name="Shirato S."/>
            <person name="Slamovits C.H."/>
            <person name="Spencer D.F."/>
            <person name="Suzuki S."/>
            <person name="Worden A.Z."/>
            <person name="Zauner S."/>
            <person name="Barry K."/>
            <person name="Bell C."/>
            <person name="Bharti A.K."/>
            <person name="Crow J.A."/>
            <person name="Grimwood J."/>
            <person name="Kramer R."/>
            <person name="Lindquist E."/>
            <person name="Lucas S."/>
            <person name="Salamov A."/>
            <person name="McFadden G.I."/>
            <person name="Lane C.E."/>
            <person name="Keeling P.J."/>
            <person name="Gray M.W."/>
            <person name="Grigoriev I.V."/>
            <person name="Archibald J.M."/>
        </authorList>
    </citation>
    <scope>NUCLEOTIDE SEQUENCE</scope>
    <source>
        <strain evidence="3 5">CCMP2712</strain>
    </source>
</reference>
<dbReference type="RefSeq" id="XP_005825281.1">
    <property type="nucleotide sequence ID" value="XM_005825224.1"/>
</dbReference>
<keyword evidence="2" id="KW-0732">Signal</keyword>
<feature type="compositionally biased region" description="Basic and acidic residues" evidence="1">
    <location>
        <begin position="344"/>
        <end position="353"/>
    </location>
</feature>
<feature type="compositionally biased region" description="Polar residues" evidence="1">
    <location>
        <begin position="355"/>
        <end position="365"/>
    </location>
</feature>
<evidence type="ECO:0008006" key="6">
    <source>
        <dbReference type="Google" id="ProtNLM"/>
    </source>
</evidence>
<reference evidence="5" key="2">
    <citation type="submission" date="2012-11" db="EMBL/GenBank/DDBJ databases">
        <authorList>
            <person name="Kuo A."/>
            <person name="Curtis B.A."/>
            <person name="Tanifuji G."/>
            <person name="Burki F."/>
            <person name="Gruber A."/>
            <person name="Irimia M."/>
            <person name="Maruyama S."/>
            <person name="Arias M.C."/>
            <person name="Ball S.G."/>
            <person name="Gile G.H."/>
            <person name="Hirakawa Y."/>
            <person name="Hopkins J.F."/>
            <person name="Rensing S.A."/>
            <person name="Schmutz J."/>
            <person name="Symeonidi A."/>
            <person name="Elias M."/>
            <person name="Eveleigh R.J."/>
            <person name="Herman E.K."/>
            <person name="Klute M.J."/>
            <person name="Nakayama T."/>
            <person name="Obornik M."/>
            <person name="Reyes-Prieto A."/>
            <person name="Armbrust E.V."/>
            <person name="Aves S.J."/>
            <person name="Beiko R.G."/>
            <person name="Coutinho P."/>
            <person name="Dacks J.B."/>
            <person name="Durnford D.G."/>
            <person name="Fast N.M."/>
            <person name="Green B.R."/>
            <person name="Grisdale C."/>
            <person name="Hempe F."/>
            <person name="Henrissat B."/>
            <person name="Hoppner M.P."/>
            <person name="Ishida K.-I."/>
            <person name="Kim E."/>
            <person name="Koreny L."/>
            <person name="Kroth P.G."/>
            <person name="Liu Y."/>
            <person name="Malik S.-B."/>
            <person name="Maier U.G."/>
            <person name="McRose D."/>
            <person name="Mock T."/>
            <person name="Neilson J.A."/>
            <person name="Onodera N.T."/>
            <person name="Poole A.M."/>
            <person name="Pritham E.J."/>
            <person name="Richards T.A."/>
            <person name="Rocap G."/>
            <person name="Roy S.W."/>
            <person name="Sarai C."/>
            <person name="Schaack S."/>
            <person name="Shirato S."/>
            <person name="Slamovits C.H."/>
            <person name="Spencer D.F."/>
            <person name="Suzuki S."/>
            <person name="Worden A.Z."/>
            <person name="Zauner S."/>
            <person name="Barry K."/>
            <person name="Bell C."/>
            <person name="Bharti A.K."/>
            <person name="Crow J.A."/>
            <person name="Grimwood J."/>
            <person name="Kramer R."/>
            <person name="Lindquist E."/>
            <person name="Lucas S."/>
            <person name="Salamov A."/>
            <person name="McFadden G.I."/>
            <person name="Lane C.E."/>
            <person name="Keeling P.J."/>
            <person name="Gray M.W."/>
            <person name="Grigoriev I.V."/>
            <person name="Archibald J.M."/>
        </authorList>
    </citation>
    <scope>NUCLEOTIDE SEQUENCE</scope>
    <source>
        <strain evidence="5">CCMP2712</strain>
    </source>
</reference>
<feature type="region of interest" description="Disordered" evidence="1">
    <location>
        <begin position="280"/>
        <end position="431"/>
    </location>
</feature>
<dbReference type="EMBL" id="JH993050">
    <property type="protein sequence ID" value="EKX38301.1"/>
    <property type="molecule type" value="Genomic_DNA"/>
</dbReference>
<evidence type="ECO:0000313" key="5">
    <source>
        <dbReference type="Proteomes" id="UP000011087"/>
    </source>
</evidence>
<sequence>MTRCWVILTLFVLCAHGEYKRRGPIRRKIFVEKPKTQLQIRFPADFPTLDRAIGVKFPLPIYIEEGNHYLGGRLAVHKTDVKLYAGPNFFPVIHGRWMLLPGSTGELSNICFQHEAEAEETCMHILGGNGIAQIHAITDVIDPWRFEDCRVYALDGTSILLSGVGRATFKHCIMGGRDEEKRSLTAVVLAESSWCYAQSSRFANCANSGIRAVGDSEVRIERSSFGSNSVMEGNNCSLTLEQTKLHNNVWADENRPARLMVNSLSFSPPLSFAHMPDQMEKCTFVDPPDPVTKTNAPQPAPEEKQDSKVKQGGKHKGAAFESSEEEEFKLSSKDSGLDNNEIQRQFDEREKLLKRTTSTNNGQTRTQKRNHRRRKKEAFQELSRISSILVPLKKSPATTQGPLSVGTRAGDSDDDDESEMEEQDRTVIEPRKRLVRSEEIYGNSYGLMKKAILKGKGVDTRDKMYIDDEGNVS</sequence>
<evidence type="ECO:0000313" key="4">
    <source>
        <dbReference type="EnsemblProtists" id="EKX38301"/>
    </source>
</evidence>
<gene>
    <name evidence="3" type="ORF">GUITHDRAFT_115641</name>
</gene>